<reference evidence="2 3" key="1">
    <citation type="submission" date="2019-07" db="EMBL/GenBank/DDBJ databases">
        <title>Full genome sequence of Humibacter sp. WJ7-1.</title>
        <authorList>
            <person name="Im W.-T."/>
        </authorList>
    </citation>
    <scope>NUCLEOTIDE SEQUENCE [LARGE SCALE GENOMIC DNA]</scope>
    <source>
        <strain evidence="2 3">WJ7-1</strain>
    </source>
</reference>
<feature type="region of interest" description="Disordered" evidence="1">
    <location>
        <begin position="64"/>
        <end position="113"/>
    </location>
</feature>
<keyword evidence="3" id="KW-1185">Reference proteome</keyword>
<evidence type="ECO:0000256" key="1">
    <source>
        <dbReference type="SAM" id="MobiDB-lite"/>
    </source>
</evidence>
<organism evidence="2 3">
    <name type="scientific">Humibacter ginsenosidimutans</name>
    <dbReference type="NCBI Taxonomy" id="2599293"/>
    <lineage>
        <taxon>Bacteria</taxon>
        <taxon>Bacillati</taxon>
        <taxon>Actinomycetota</taxon>
        <taxon>Actinomycetes</taxon>
        <taxon>Micrococcales</taxon>
        <taxon>Microbacteriaceae</taxon>
        <taxon>Humibacter</taxon>
    </lineage>
</organism>
<dbReference type="RefSeq" id="WP_146318943.1">
    <property type="nucleotide sequence ID" value="NZ_CP042305.1"/>
</dbReference>
<dbReference type="EMBL" id="CP042305">
    <property type="protein sequence ID" value="QDZ14240.1"/>
    <property type="molecule type" value="Genomic_DNA"/>
</dbReference>
<name>A0A5B8M3T4_9MICO</name>
<dbReference type="Gene3D" id="3.40.50.300">
    <property type="entry name" value="P-loop containing nucleotide triphosphate hydrolases"/>
    <property type="match status" value="1"/>
</dbReference>
<dbReference type="InterPro" id="IPR027417">
    <property type="entry name" value="P-loop_NTPase"/>
</dbReference>
<evidence type="ECO:0008006" key="4">
    <source>
        <dbReference type="Google" id="ProtNLM"/>
    </source>
</evidence>
<sequence>MSAVPDADAAPLCACGKPVWIIKTGECRTCYRRRYYREHRAAVDPTPGPTLFDDAAVLEHLPLPAPVTKDESPSTKRARPTASKRSTTPRRRATSTDAAVSETALQPPPVGSTLFTQISTDNWEETRDQVLAPQKLTELAGSDQDRAAFIRGGELLRLWGPRKLPNGIVVPSMLLMHDMLAAGRPNNAALKPRRSTKSTGAIVEALGRAGTREDFRAVVFTSTSGKAGRSRFLRDVAPNIERLYPDPRTDPVYLRKAAGQEAVLFRETNSFVAWASTVDDLRGEAFDFVIIDEAGEPERDKAEEILASAMPTIDTRPGAQIVAVGTGGRYLSGNLLWEWLERPDTGVIRYAAPQYTTEEELSAWEPDDEHPAGHVRELVELTHPGLKAGLTTLENIYSNYVTLDREKFAAEYLGIFRDPAGGGGLINLERWNSLFDPDEELPEPPSRFSMAIAVHPDQTCAAIVGAWRDEKGTACLLVLDHRNGVDWVADRAVALSRKYRAEIAHDTQGPVMVEAEWMQRQSPRPRLRPFSWPMVRTASAGIVKAIDQSQVHHWNQEPLNAAATVVVKRLSGPSNWALGRREREDDITALEAAAMALHAFDQGRPRFTGTVFV</sequence>
<dbReference type="OrthoDB" id="5077950at2"/>
<dbReference type="Proteomes" id="UP000320216">
    <property type="component" value="Chromosome"/>
</dbReference>
<evidence type="ECO:0000313" key="2">
    <source>
        <dbReference type="EMBL" id="QDZ14240.1"/>
    </source>
</evidence>
<evidence type="ECO:0000313" key="3">
    <source>
        <dbReference type="Proteomes" id="UP000320216"/>
    </source>
</evidence>
<protein>
    <recommendedName>
        <fullName evidence="4">Terminase</fullName>
    </recommendedName>
</protein>
<dbReference type="KEGG" id="huw:FPZ11_05195"/>
<accession>A0A5B8M3T4</accession>
<proteinExistence type="predicted"/>
<dbReference type="AlphaFoldDB" id="A0A5B8M3T4"/>
<gene>
    <name evidence="2" type="ORF">FPZ11_05195</name>
</gene>